<dbReference type="Proteomes" id="UP000011976">
    <property type="component" value="Unassembled WGS sequence"/>
</dbReference>
<organism evidence="2 3">
    <name type="scientific">Pseudozyma antarctica (strain T-34)</name>
    <name type="common">Yeast</name>
    <name type="synonym">Candida antarctica</name>
    <dbReference type="NCBI Taxonomy" id="1151754"/>
    <lineage>
        <taxon>Eukaryota</taxon>
        <taxon>Fungi</taxon>
        <taxon>Dikarya</taxon>
        <taxon>Basidiomycota</taxon>
        <taxon>Ustilaginomycotina</taxon>
        <taxon>Ustilaginomycetes</taxon>
        <taxon>Ustilaginales</taxon>
        <taxon>Ustilaginaceae</taxon>
        <taxon>Moesziomyces</taxon>
    </lineage>
</organism>
<name>M9MEL1_PSEA3</name>
<gene>
    <name evidence="2" type="ORF">PANT_15c00061</name>
</gene>
<accession>M9MEL1</accession>
<dbReference type="OrthoDB" id="10345381at2759"/>
<protein>
    <submittedName>
        <fullName evidence="2">Uncharacterized protein</fullName>
    </submittedName>
</protein>
<feature type="signal peptide" evidence="1">
    <location>
        <begin position="1"/>
        <end position="22"/>
    </location>
</feature>
<feature type="chain" id="PRO_5004100519" evidence="1">
    <location>
        <begin position="23"/>
        <end position="202"/>
    </location>
</feature>
<keyword evidence="1" id="KW-0732">Signal</keyword>
<proteinExistence type="predicted"/>
<evidence type="ECO:0000256" key="1">
    <source>
        <dbReference type="SAM" id="SignalP"/>
    </source>
</evidence>
<dbReference type="EMBL" id="DF196781">
    <property type="protein sequence ID" value="GAC75408.1"/>
    <property type="molecule type" value="Genomic_DNA"/>
</dbReference>
<dbReference type="AlphaFoldDB" id="M9MEL1"/>
<evidence type="ECO:0000313" key="2">
    <source>
        <dbReference type="EMBL" id="GAC75408.1"/>
    </source>
</evidence>
<reference evidence="3" key="1">
    <citation type="journal article" date="2013" name="Genome Announc.">
        <title>Genome sequence of the basidiomycetous yeast Pseudozyma antarctica T-34, a producer of the glycolipid biosurfactants mannosylerythritol lipids.</title>
        <authorList>
            <person name="Morita T."/>
            <person name="Koike H."/>
            <person name="Koyama Y."/>
            <person name="Hagiwara H."/>
            <person name="Ito E."/>
            <person name="Fukuoka T."/>
            <person name="Imura T."/>
            <person name="Machida M."/>
            <person name="Kitamoto D."/>
        </authorList>
    </citation>
    <scope>NUCLEOTIDE SEQUENCE [LARGE SCALE GENOMIC DNA]</scope>
    <source>
        <strain evidence="3">T-34</strain>
    </source>
</reference>
<evidence type="ECO:0000313" key="3">
    <source>
        <dbReference type="Proteomes" id="UP000011976"/>
    </source>
</evidence>
<sequence>MTGRLLPRIVFLLSALALLCLCGQTVAPGSEGGGPRRRLRAPADLAGRRALRRYLDITDDASSAPNLATYPGTPVPVDVMTHLLGEKYGVDHHVPISVVDGQERNFYNKVRELLHHPETPVTSMGWEGNTFFLAQARRLDYSNYPVWGTMIRPPFQLHSDAFHPIFIGKVLHNNPQGHEFDLLAVRSPATNHSALGARPAMI</sequence>